<name>Q025D9_SOLUE</name>
<accession>Q025D9</accession>
<dbReference type="OrthoDB" id="133147at2"/>
<dbReference type="AlphaFoldDB" id="Q025D9"/>
<dbReference type="InterPro" id="IPR011250">
    <property type="entry name" value="OMP/PagP_B-barrel"/>
</dbReference>
<feature type="domain" description="Outer membrane protein beta-barrel" evidence="2">
    <location>
        <begin position="4"/>
        <end position="159"/>
    </location>
</feature>
<dbReference type="Pfam" id="PF13505">
    <property type="entry name" value="OMP_b-brl"/>
    <property type="match status" value="1"/>
</dbReference>
<dbReference type="InterPro" id="IPR027385">
    <property type="entry name" value="Beta-barrel_OMP"/>
</dbReference>
<evidence type="ECO:0000256" key="1">
    <source>
        <dbReference type="ARBA" id="ARBA00022729"/>
    </source>
</evidence>
<dbReference type="KEGG" id="sus:Acid_2391"/>
<evidence type="ECO:0000313" key="3">
    <source>
        <dbReference type="EMBL" id="ABJ83380.1"/>
    </source>
</evidence>
<sequence precursor="true">MVRLLLALSSFAIPALSQQVTIGAKGGVRLTGDTPVYGISDSKRYLVGPMLELSLPFHFAVEVDALYGRLGNTFYFPGIGNEADMRTIANSWQFPVLAKYRVPVSGMNPFASIGLAPRYASGQINTIHYGYYPGDVTFSSVDWHAHDRAFVIGAGVGMRAGHISIAPELRYLKWNVPRDPAAYNLAYYLQPPHSYEVQFLVGISWSKK</sequence>
<organism evidence="3">
    <name type="scientific">Solibacter usitatus (strain Ellin6076)</name>
    <dbReference type="NCBI Taxonomy" id="234267"/>
    <lineage>
        <taxon>Bacteria</taxon>
        <taxon>Pseudomonadati</taxon>
        <taxon>Acidobacteriota</taxon>
        <taxon>Terriglobia</taxon>
        <taxon>Bryobacterales</taxon>
        <taxon>Solibacteraceae</taxon>
        <taxon>Candidatus Solibacter</taxon>
    </lineage>
</organism>
<protein>
    <recommendedName>
        <fullName evidence="2">Outer membrane protein beta-barrel domain-containing protein</fullName>
    </recommendedName>
</protein>
<evidence type="ECO:0000259" key="2">
    <source>
        <dbReference type="Pfam" id="PF13505"/>
    </source>
</evidence>
<gene>
    <name evidence="3" type="ordered locus">Acid_2391</name>
</gene>
<dbReference type="SUPFAM" id="SSF56925">
    <property type="entry name" value="OMPA-like"/>
    <property type="match status" value="1"/>
</dbReference>
<proteinExistence type="predicted"/>
<dbReference type="EMBL" id="CP000473">
    <property type="protein sequence ID" value="ABJ83380.1"/>
    <property type="molecule type" value="Genomic_DNA"/>
</dbReference>
<keyword evidence="1" id="KW-0732">Signal</keyword>
<dbReference type="InParanoid" id="Q025D9"/>
<reference evidence="3" key="1">
    <citation type="submission" date="2006-10" db="EMBL/GenBank/DDBJ databases">
        <title>Complete sequence of Solibacter usitatus Ellin6076.</title>
        <authorList>
            <consortium name="US DOE Joint Genome Institute"/>
            <person name="Copeland A."/>
            <person name="Lucas S."/>
            <person name="Lapidus A."/>
            <person name="Barry K."/>
            <person name="Detter J.C."/>
            <person name="Glavina del Rio T."/>
            <person name="Hammon N."/>
            <person name="Israni S."/>
            <person name="Dalin E."/>
            <person name="Tice H."/>
            <person name="Pitluck S."/>
            <person name="Thompson L.S."/>
            <person name="Brettin T."/>
            <person name="Bruce D."/>
            <person name="Han C."/>
            <person name="Tapia R."/>
            <person name="Gilna P."/>
            <person name="Schmutz J."/>
            <person name="Larimer F."/>
            <person name="Land M."/>
            <person name="Hauser L."/>
            <person name="Kyrpides N."/>
            <person name="Mikhailova N."/>
            <person name="Janssen P.H."/>
            <person name="Kuske C.R."/>
            <person name="Richardson P."/>
        </authorList>
    </citation>
    <scope>NUCLEOTIDE SEQUENCE</scope>
    <source>
        <strain evidence="3">Ellin6076</strain>
    </source>
</reference>
<dbReference type="HOGENOM" id="CLU_1320205_0_0_0"/>